<dbReference type="EMBL" id="JBFCZG010000005">
    <property type="protein sequence ID" value="KAL3422772.1"/>
    <property type="molecule type" value="Genomic_DNA"/>
</dbReference>
<keyword evidence="3" id="KW-1185">Reference proteome</keyword>
<dbReference type="Proteomes" id="UP001629113">
    <property type="component" value="Unassembled WGS sequence"/>
</dbReference>
<sequence>MCHDDDDEAPTSGIEAEDFDRTDSDSAYGAPSVASLTETLSSDIVRGVSEYGRTYAAYGREEYGLPIDEAELDRIDMSHEKYKMLLGNQTFLSPVGKNPQRILDLGTGTGIWAIEAAELYPSADVCGVDIAPTQPKWVPPNLRFEIDDIEQNWTWQHHNFDFIFARDLLLSIRDWPKLVHQCYDNIKPGGWVELQSVHPKLLCDDTSTPYSSGLMEFSRLALSASEACGTPLSDCIRYKEYLTAAGFQDVTETRFKLPSSPWPRDPRLKLIGAFEIHNLLNGLSGMSLRMFSRAWGWSPEQTEVFLVNVRKDLRNLRYHTYYEFLVVRGRKPLDDMRM</sequence>
<dbReference type="InterPro" id="IPR029063">
    <property type="entry name" value="SAM-dependent_MTases_sf"/>
</dbReference>
<feature type="compositionally biased region" description="Acidic residues" evidence="1">
    <location>
        <begin position="1"/>
        <end position="18"/>
    </location>
</feature>
<protein>
    <submittedName>
        <fullName evidence="2">Methyltransferase domain-containing protein</fullName>
    </submittedName>
</protein>
<proteinExistence type="predicted"/>
<reference evidence="2 3" key="1">
    <citation type="submission" date="2024-06" db="EMBL/GenBank/DDBJ databases">
        <title>Complete genome of Phlyctema vagabunda strain 19-DSS-EL-015.</title>
        <authorList>
            <person name="Fiorenzani C."/>
        </authorList>
    </citation>
    <scope>NUCLEOTIDE SEQUENCE [LARGE SCALE GENOMIC DNA]</scope>
    <source>
        <strain evidence="2 3">19-DSS-EL-015</strain>
    </source>
</reference>
<dbReference type="Pfam" id="PF13489">
    <property type="entry name" value="Methyltransf_23"/>
    <property type="match status" value="1"/>
</dbReference>
<feature type="region of interest" description="Disordered" evidence="1">
    <location>
        <begin position="1"/>
        <end position="30"/>
    </location>
</feature>
<organism evidence="2 3">
    <name type="scientific">Phlyctema vagabunda</name>
    <dbReference type="NCBI Taxonomy" id="108571"/>
    <lineage>
        <taxon>Eukaryota</taxon>
        <taxon>Fungi</taxon>
        <taxon>Dikarya</taxon>
        <taxon>Ascomycota</taxon>
        <taxon>Pezizomycotina</taxon>
        <taxon>Leotiomycetes</taxon>
        <taxon>Helotiales</taxon>
        <taxon>Dermateaceae</taxon>
        <taxon>Phlyctema</taxon>
    </lineage>
</organism>
<gene>
    <name evidence="2" type="ORF">PVAG01_06928</name>
</gene>
<dbReference type="Gene3D" id="3.40.50.150">
    <property type="entry name" value="Vaccinia Virus protein VP39"/>
    <property type="match status" value="1"/>
</dbReference>
<dbReference type="SUPFAM" id="SSF53335">
    <property type="entry name" value="S-adenosyl-L-methionine-dependent methyltransferases"/>
    <property type="match status" value="1"/>
</dbReference>
<name>A0ABR4PHF8_9HELO</name>
<evidence type="ECO:0000256" key="1">
    <source>
        <dbReference type="SAM" id="MobiDB-lite"/>
    </source>
</evidence>
<keyword evidence="2" id="KW-0808">Transferase</keyword>
<dbReference type="GO" id="GO:0032259">
    <property type="term" value="P:methylation"/>
    <property type="evidence" value="ECO:0007669"/>
    <property type="project" value="UniProtKB-KW"/>
</dbReference>
<dbReference type="PANTHER" id="PTHR43591:SF31">
    <property type="entry name" value="LAEA-LIKE, PUTATIVE (AFU_ORTHOLOGUE AFUA_8G01930)-RELATED"/>
    <property type="match status" value="1"/>
</dbReference>
<dbReference type="PANTHER" id="PTHR43591">
    <property type="entry name" value="METHYLTRANSFERASE"/>
    <property type="match status" value="1"/>
</dbReference>
<evidence type="ECO:0000313" key="2">
    <source>
        <dbReference type="EMBL" id="KAL3422772.1"/>
    </source>
</evidence>
<dbReference type="GO" id="GO:0008168">
    <property type="term" value="F:methyltransferase activity"/>
    <property type="evidence" value="ECO:0007669"/>
    <property type="project" value="UniProtKB-KW"/>
</dbReference>
<accession>A0ABR4PHF8</accession>
<keyword evidence="2" id="KW-0489">Methyltransferase</keyword>
<evidence type="ECO:0000313" key="3">
    <source>
        <dbReference type="Proteomes" id="UP001629113"/>
    </source>
</evidence>
<dbReference type="CDD" id="cd02440">
    <property type="entry name" value="AdoMet_MTases"/>
    <property type="match status" value="1"/>
</dbReference>
<comment type="caution">
    <text evidence="2">The sequence shown here is derived from an EMBL/GenBank/DDBJ whole genome shotgun (WGS) entry which is preliminary data.</text>
</comment>